<evidence type="ECO:0000313" key="3">
    <source>
        <dbReference type="Proteomes" id="UP000504607"/>
    </source>
</evidence>
<name>A0A6I9SIS2_ELAGV</name>
<dbReference type="RefSeq" id="XP_010943823.1">
    <property type="nucleotide sequence ID" value="XM_010945521.2"/>
</dbReference>
<dbReference type="KEGG" id="egu:105061467"/>
<dbReference type="OrthoDB" id="10505084at2759"/>
<evidence type="ECO:0000256" key="1">
    <source>
        <dbReference type="SAM" id="MobiDB-lite"/>
    </source>
</evidence>
<dbReference type="InParanoid" id="A0A6I9SIS2"/>
<reference evidence="4" key="1">
    <citation type="submission" date="2025-08" db="UniProtKB">
        <authorList>
            <consortium name="RefSeq"/>
        </authorList>
    </citation>
    <scope>IDENTIFICATION</scope>
</reference>
<dbReference type="GeneID" id="105061467"/>
<organism evidence="3 4">
    <name type="scientific">Elaeis guineensis var. tenera</name>
    <name type="common">Oil palm</name>
    <dbReference type="NCBI Taxonomy" id="51953"/>
    <lineage>
        <taxon>Eukaryota</taxon>
        <taxon>Viridiplantae</taxon>
        <taxon>Streptophyta</taxon>
        <taxon>Embryophyta</taxon>
        <taxon>Tracheophyta</taxon>
        <taxon>Spermatophyta</taxon>
        <taxon>Magnoliopsida</taxon>
        <taxon>Liliopsida</taxon>
        <taxon>Arecaceae</taxon>
        <taxon>Arecoideae</taxon>
        <taxon>Cocoseae</taxon>
        <taxon>Elaeidinae</taxon>
        <taxon>Elaeis</taxon>
    </lineage>
</organism>
<evidence type="ECO:0000313" key="4">
    <source>
        <dbReference type="RefSeq" id="XP_010943823.1"/>
    </source>
</evidence>
<proteinExistence type="predicted"/>
<evidence type="ECO:0000256" key="2">
    <source>
        <dbReference type="SAM" id="SignalP"/>
    </source>
</evidence>
<keyword evidence="2" id="KW-0732">Signal</keyword>
<sequence length="125" mass="12986">MGNRWRKLALLLLLVLFLLQMVRSFGANDSAFMQERAIENKTTINRWSSVGRSRGDHGGSSGNGGDGASGGTSNTHNPVTGGGLTAPRNGAVAGRRRHNAASSTYSCSLPIVLTSTALGAAFLAL</sequence>
<dbReference type="AlphaFoldDB" id="A0A6I9SIS2"/>
<feature type="chain" id="PRO_5027102565" evidence="2">
    <location>
        <begin position="25"/>
        <end position="125"/>
    </location>
</feature>
<feature type="signal peptide" evidence="2">
    <location>
        <begin position="1"/>
        <end position="24"/>
    </location>
</feature>
<feature type="region of interest" description="Disordered" evidence="1">
    <location>
        <begin position="46"/>
        <end position="97"/>
    </location>
</feature>
<dbReference type="Proteomes" id="UP000504607">
    <property type="component" value="Unplaced"/>
</dbReference>
<gene>
    <name evidence="4" type="primary">LOC105061467</name>
</gene>
<keyword evidence="3" id="KW-1185">Reference proteome</keyword>
<accession>A0A6I9SIS2</accession>
<protein>
    <submittedName>
        <fullName evidence="4">Uncharacterized protein LOC105061467</fullName>
    </submittedName>
</protein>
<feature type="compositionally biased region" description="Gly residues" evidence="1">
    <location>
        <begin position="58"/>
        <end position="70"/>
    </location>
</feature>